<dbReference type="InterPro" id="IPR010126">
    <property type="entry name" value="Esterase_phb"/>
</dbReference>
<evidence type="ECO:0000256" key="8">
    <source>
        <dbReference type="SAM" id="MobiDB-lite"/>
    </source>
</evidence>
<evidence type="ECO:0000256" key="2">
    <source>
        <dbReference type="ARBA" id="ARBA00022525"/>
    </source>
</evidence>
<keyword evidence="2" id="KW-0964">Secreted</keyword>
<keyword evidence="3" id="KW-0858">Xylan degradation</keyword>
<dbReference type="AlphaFoldDB" id="A0A9D1UL66"/>
<evidence type="ECO:0000313" key="9">
    <source>
        <dbReference type="EMBL" id="HIW91408.1"/>
    </source>
</evidence>
<keyword evidence="5" id="KW-0378">Hydrolase</keyword>
<reference evidence="9" key="2">
    <citation type="submission" date="2021-04" db="EMBL/GenBank/DDBJ databases">
        <authorList>
            <person name="Gilroy R."/>
        </authorList>
    </citation>
    <scope>NUCLEOTIDE SEQUENCE</scope>
    <source>
        <strain evidence="9">CHK32-1732</strain>
    </source>
</reference>
<accession>A0A9D1UL66</accession>
<evidence type="ECO:0000256" key="4">
    <source>
        <dbReference type="ARBA" id="ARBA00022729"/>
    </source>
</evidence>
<dbReference type="GO" id="GO:0030600">
    <property type="term" value="F:feruloyl esterase activity"/>
    <property type="evidence" value="ECO:0007669"/>
    <property type="project" value="InterPro"/>
</dbReference>
<comment type="subcellular location">
    <subcellularLocation>
        <location evidence="1">Secreted</location>
    </subcellularLocation>
</comment>
<protein>
    <submittedName>
        <fullName evidence="9">Prolyl oligopeptidase family serine peptidase</fullName>
    </submittedName>
</protein>
<dbReference type="Proteomes" id="UP000824190">
    <property type="component" value="Unassembled WGS sequence"/>
</dbReference>
<dbReference type="GO" id="GO:0005576">
    <property type="term" value="C:extracellular region"/>
    <property type="evidence" value="ECO:0007669"/>
    <property type="project" value="UniProtKB-SubCell"/>
</dbReference>
<proteinExistence type="predicted"/>
<dbReference type="InterPro" id="IPR029058">
    <property type="entry name" value="AB_hydrolase_fold"/>
</dbReference>
<evidence type="ECO:0000256" key="5">
    <source>
        <dbReference type="ARBA" id="ARBA00022801"/>
    </source>
</evidence>
<keyword evidence="7" id="KW-0624">Polysaccharide degradation</keyword>
<feature type="region of interest" description="Disordered" evidence="8">
    <location>
        <begin position="55"/>
        <end position="80"/>
    </location>
</feature>
<evidence type="ECO:0000256" key="6">
    <source>
        <dbReference type="ARBA" id="ARBA00023277"/>
    </source>
</evidence>
<dbReference type="GO" id="GO:0045493">
    <property type="term" value="P:xylan catabolic process"/>
    <property type="evidence" value="ECO:0007669"/>
    <property type="project" value="UniProtKB-KW"/>
</dbReference>
<organism evidence="9 10">
    <name type="scientific">Candidatus Corynebacterium avicola</name>
    <dbReference type="NCBI Taxonomy" id="2838527"/>
    <lineage>
        <taxon>Bacteria</taxon>
        <taxon>Bacillati</taxon>
        <taxon>Actinomycetota</taxon>
        <taxon>Actinomycetes</taxon>
        <taxon>Mycobacteriales</taxon>
        <taxon>Corynebacteriaceae</taxon>
        <taxon>Corynebacterium</taxon>
    </lineage>
</organism>
<evidence type="ECO:0000256" key="1">
    <source>
        <dbReference type="ARBA" id="ARBA00004613"/>
    </source>
</evidence>
<keyword evidence="4" id="KW-0732">Signal</keyword>
<keyword evidence="6" id="KW-0119">Carbohydrate metabolism</keyword>
<dbReference type="Gene3D" id="3.40.50.1820">
    <property type="entry name" value="alpha/beta hydrolase"/>
    <property type="match status" value="1"/>
</dbReference>
<dbReference type="PANTHER" id="PTHR38050">
    <property type="match status" value="1"/>
</dbReference>
<evidence type="ECO:0000256" key="3">
    <source>
        <dbReference type="ARBA" id="ARBA00022651"/>
    </source>
</evidence>
<reference evidence="9" key="1">
    <citation type="journal article" date="2021" name="PeerJ">
        <title>Extensive microbial diversity within the chicken gut microbiome revealed by metagenomics and culture.</title>
        <authorList>
            <person name="Gilroy R."/>
            <person name="Ravi A."/>
            <person name="Getino M."/>
            <person name="Pursley I."/>
            <person name="Horton D.L."/>
            <person name="Alikhan N.F."/>
            <person name="Baker D."/>
            <person name="Gharbi K."/>
            <person name="Hall N."/>
            <person name="Watson M."/>
            <person name="Adriaenssens E.M."/>
            <person name="Foster-Nyarko E."/>
            <person name="Jarju S."/>
            <person name="Secka A."/>
            <person name="Antonio M."/>
            <person name="Oren A."/>
            <person name="Chaudhuri R.R."/>
            <person name="La Ragione R."/>
            <person name="Hildebrand F."/>
            <person name="Pallen M.J."/>
        </authorList>
    </citation>
    <scope>NUCLEOTIDE SEQUENCE</scope>
    <source>
        <strain evidence="9">CHK32-1732</strain>
    </source>
</reference>
<dbReference type="InterPro" id="IPR043595">
    <property type="entry name" value="FaeB/C/D"/>
</dbReference>
<dbReference type="PANTHER" id="PTHR38050:SF2">
    <property type="entry name" value="FERULOYL ESTERASE C-RELATED"/>
    <property type="match status" value="1"/>
</dbReference>
<dbReference type="SUPFAM" id="SSF53474">
    <property type="entry name" value="alpha/beta-Hydrolases"/>
    <property type="match status" value="2"/>
</dbReference>
<name>A0A9D1UL66_9CORY</name>
<dbReference type="Pfam" id="PF10503">
    <property type="entry name" value="Esterase_PHB"/>
    <property type="match status" value="1"/>
</dbReference>
<dbReference type="EMBL" id="DXGC01000066">
    <property type="protein sequence ID" value="HIW91408.1"/>
    <property type="molecule type" value="Genomic_DNA"/>
</dbReference>
<evidence type="ECO:0000256" key="7">
    <source>
        <dbReference type="ARBA" id="ARBA00023326"/>
    </source>
</evidence>
<evidence type="ECO:0000313" key="10">
    <source>
        <dbReference type="Proteomes" id="UP000824190"/>
    </source>
</evidence>
<sequence>MVGALVWVGHSPAGENTEALDAYREQTLQENAEAAAAASDGANNIVPTAVEAELGKGPKIDGPAPGDSKTVTVRSSDRNRKGVLSLPEDYSADQSYPVLLAYPGYKESAASMHKYTGFDRHPAIVVYMQGVSDSWEGAPYAKTKDGEDVRFTMDMLAALNTTYNVDKSRIYAAGMSNGGGMVAKLACRKPDVFAAVASVSGAYYSGTRENCVEDTHRAPSMLEIHGTEDETINYSGGRRHGGSYMGARDLVQQFADRNGCQATPVTTALAGDVQRQQWPMCTAGTSVVHLRVGDGGHSWPGDASGASGAASSSAEATSYSLNATTEVWEFLSGHRLT</sequence>
<gene>
    <name evidence="9" type="ORF">H9870_07090</name>
</gene>
<comment type="caution">
    <text evidence="9">The sequence shown here is derived from an EMBL/GenBank/DDBJ whole genome shotgun (WGS) entry which is preliminary data.</text>
</comment>